<dbReference type="GO" id="GO:0006364">
    <property type="term" value="P:rRNA processing"/>
    <property type="evidence" value="ECO:0007669"/>
    <property type="project" value="UniProtKB-KW"/>
</dbReference>
<dbReference type="InterPro" id="IPR022309">
    <property type="entry name" value="Ribosomal_Se8/biogenesis_NSA2"/>
</dbReference>
<dbReference type="Proteomes" id="UP000386466">
    <property type="component" value="Unassembled WGS sequence"/>
</dbReference>
<keyword evidence="7" id="KW-1185">Reference proteome</keyword>
<dbReference type="InterPro" id="IPR039411">
    <property type="entry name" value="NSA2_fam"/>
</dbReference>
<evidence type="ECO:0000313" key="7">
    <source>
        <dbReference type="Proteomes" id="UP000386466"/>
    </source>
</evidence>
<dbReference type="Gene3D" id="2.40.10.310">
    <property type="match status" value="1"/>
</dbReference>
<dbReference type="EMBL" id="CAAGRJ010000335">
    <property type="protein sequence ID" value="VFV17805.1"/>
    <property type="molecule type" value="Genomic_DNA"/>
</dbReference>
<keyword evidence="3" id="KW-0690">Ribosome biogenesis</keyword>
<dbReference type="GO" id="GO:0005730">
    <property type="term" value="C:nucleolus"/>
    <property type="evidence" value="ECO:0007669"/>
    <property type="project" value="UniProtKB-SubCell"/>
</dbReference>
<evidence type="ECO:0000256" key="3">
    <source>
        <dbReference type="ARBA" id="ARBA00022517"/>
    </source>
</evidence>
<accession>A0A485MAL0</accession>
<comment type="subcellular location">
    <subcellularLocation>
        <location evidence="1">Nucleus</location>
        <location evidence="1">Nucleolus</location>
    </subcellularLocation>
</comment>
<evidence type="ECO:0000256" key="1">
    <source>
        <dbReference type="ARBA" id="ARBA00004604"/>
    </source>
</evidence>
<evidence type="ECO:0000256" key="4">
    <source>
        <dbReference type="ARBA" id="ARBA00022552"/>
    </source>
</evidence>
<reference evidence="6 7" key="1">
    <citation type="submission" date="2019-01" db="EMBL/GenBank/DDBJ databases">
        <authorList>
            <person name="Alioto T."/>
            <person name="Alioto T."/>
        </authorList>
    </citation>
    <scope>NUCLEOTIDE SEQUENCE [LARGE SCALE GENOMIC DNA]</scope>
</reference>
<comment type="similarity">
    <text evidence="2">Belongs to the eukaryotic ribosomal protein eS8 family. Ribosome biogenesis protein NSA2 subfamily.</text>
</comment>
<evidence type="ECO:0000313" key="6">
    <source>
        <dbReference type="EMBL" id="VFV17805.1"/>
    </source>
</evidence>
<sequence>MIGLKAKFHHKQRHPEKIQMKKTIKMHEKRNTKQKNDEKTPQGAVPEYVLDREGQSQAKGETEVLKVIRTGKRKKKAWKRMVTKVGFVGDGFTLKPPKYEKFIRPVGLLFKKVHVTHPELKATFCLPIVGIKGNPSSSLYTFLGVLMKGTVIEVNVSELGLVTQGDKVIWGKICPGYQQS</sequence>
<keyword evidence="5" id="KW-0539">Nucleus</keyword>
<evidence type="ECO:0000256" key="5">
    <source>
        <dbReference type="ARBA" id="ARBA00023242"/>
    </source>
</evidence>
<dbReference type="AlphaFoldDB" id="A0A485MAL0"/>
<protein>
    <submittedName>
        <fullName evidence="6">Ribosome biogenesis protein nsa2 homolog</fullName>
    </submittedName>
</protein>
<gene>
    <name evidence="6" type="ORF">LYPA_23C013030</name>
</gene>
<dbReference type="Pfam" id="PF01201">
    <property type="entry name" value="Ribosomal_S8e"/>
    <property type="match status" value="1"/>
</dbReference>
<organism evidence="6 7">
    <name type="scientific">Lynx pardinus</name>
    <name type="common">Iberian lynx</name>
    <name type="synonym">Felis pardina</name>
    <dbReference type="NCBI Taxonomy" id="191816"/>
    <lineage>
        <taxon>Eukaryota</taxon>
        <taxon>Metazoa</taxon>
        <taxon>Chordata</taxon>
        <taxon>Craniata</taxon>
        <taxon>Vertebrata</taxon>
        <taxon>Euteleostomi</taxon>
        <taxon>Mammalia</taxon>
        <taxon>Eutheria</taxon>
        <taxon>Laurasiatheria</taxon>
        <taxon>Carnivora</taxon>
        <taxon>Feliformia</taxon>
        <taxon>Felidae</taxon>
        <taxon>Felinae</taxon>
        <taxon>Lynx</taxon>
    </lineage>
</organism>
<dbReference type="PANTHER" id="PTHR12642">
    <property type="entry name" value="RIBOSOME BIOGENESIS PROTEIN NSA2 HOMOLOG"/>
    <property type="match status" value="1"/>
</dbReference>
<proteinExistence type="inferred from homology"/>
<name>A0A485MAL0_LYNPA</name>
<keyword evidence="4" id="KW-0698">rRNA processing</keyword>
<evidence type="ECO:0000256" key="2">
    <source>
        <dbReference type="ARBA" id="ARBA00005424"/>
    </source>
</evidence>